<protein>
    <submittedName>
        <fullName evidence="1">Uncharacterized protein</fullName>
    </submittedName>
</protein>
<name>A0ABQ1Q3V9_9GAMM</name>
<reference evidence="2" key="1">
    <citation type="journal article" date="2019" name="Int. J. Syst. Evol. Microbiol.">
        <title>The Global Catalogue of Microorganisms (GCM) 10K type strain sequencing project: providing services to taxonomists for standard genome sequencing and annotation.</title>
        <authorList>
            <consortium name="The Broad Institute Genomics Platform"/>
            <consortium name="The Broad Institute Genome Sequencing Center for Infectious Disease"/>
            <person name="Wu L."/>
            <person name="Ma J."/>
        </authorList>
    </citation>
    <scope>NUCLEOTIDE SEQUENCE [LARGE SCALE GENOMIC DNA]</scope>
    <source>
        <strain evidence="2">CGMCC 1.12482</strain>
    </source>
</reference>
<evidence type="ECO:0000313" key="2">
    <source>
        <dbReference type="Proteomes" id="UP000638188"/>
    </source>
</evidence>
<keyword evidence="2" id="KW-1185">Reference proteome</keyword>
<dbReference type="RefSeq" id="WP_150279448.1">
    <property type="nucleotide sequence ID" value="NZ_BMFF01000012.1"/>
</dbReference>
<evidence type="ECO:0000313" key="1">
    <source>
        <dbReference type="EMBL" id="GGD12726.1"/>
    </source>
</evidence>
<dbReference type="Proteomes" id="UP000638188">
    <property type="component" value="Unassembled WGS sequence"/>
</dbReference>
<dbReference type="EMBL" id="BMFF01000012">
    <property type="protein sequence ID" value="GGD12726.1"/>
    <property type="molecule type" value="Genomic_DNA"/>
</dbReference>
<sequence>MGYLLAFSVAKECADSSKLEELPQSLPWKVFGTEQFPEKLVDVFDFRKDWEYPFSSVPAVKDIPLQFPAPLGALNELYDELRKKNRANGFKRAFINLNLQLSQLLSTEVLSVISDDEGTDLACVSVDGQLKKLRFRAGKIEANWSREMGTNLDKKSSSRLHKIAEDECFEFLNFRLPMFGFDGASDSLELEILNSSPPLPPSPPKPPRGGWVAHERRLKEQARASRKWWQFWL</sequence>
<gene>
    <name evidence="1" type="ORF">GCM10007418_34500</name>
</gene>
<accession>A0ABQ1Q3V9</accession>
<proteinExistence type="predicted"/>
<comment type="caution">
    <text evidence="1">The sequence shown here is derived from an EMBL/GenBank/DDBJ whole genome shotgun (WGS) entry which is preliminary data.</text>
</comment>
<organism evidence="1 2">
    <name type="scientific">Halopseudomonas salina</name>
    <dbReference type="NCBI Taxonomy" id="1323744"/>
    <lineage>
        <taxon>Bacteria</taxon>
        <taxon>Pseudomonadati</taxon>
        <taxon>Pseudomonadota</taxon>
        <taxon>Gammaproteobacteria</taxon>
        <taxon>Pseudomonadales</taxon>
        <taxon>Pseudomonadaceae</taxon>
        <taxon>Halopseudomonas</taxon>
    </lineage>
</organism>